<comment type="catalytic activity">
    <reaction evidence="1">
        <text>2 a phenolic donor + H2O2 = 2 a phenolic radical donor + 2 H2O</text>
        <dbReference type="Rhea" id="RHEA:56136"/>
        <dbReference type="ChEBI" id="CHEBI:15377"/>
        <dbReference type="ChEBI" id="CHEBI:16240"/>
        <dbReference type="ChEBI" id="CHEBI:139520"/>
        <dbReference type="ChEBI" id="CHEBI:139521"/>
        <dbReference type="EC" id="1.11.1.7"/>
    </reaction>
</comment>
<comment type="similarity">
    <text evidence="16">Belongs to the iron/ascorbate-dependent oxidoreductase family.</text>
</comment>
<dbReference type="PANTHER" id="PTHR31235">
    <property type="entry name" value="PEROXIDASE 25-RELATED"/>
    <property type="match status" value="1"/>
</dbReference>
<evidence type="ECO:0000313" key="21">
    <source>
        <dbReference type="Proteomes" id="UP000655225"/>
    </source>
</evidence>
<dbReference type="InterPro" id="IPR019794">
    <property type="entry name" value="Peroxidases_AS"/>
</dbReference>
<comment type="similarity">
    <text evidence="2">Belongs to the peroxidase family. Ascorbate peroxidase subfamily.</text>
</comment>
<dbReference type="PRINTS" id="PR00458">
    <property type="entry name" value="PEROXIDASE"/>
</dbReference>
<dbReference type="GO" id="GO:0140825">
    <property type="term" value="F:lactoperoxidase activity"/>
    <property type="evidence" value="ECO:0007669"/>
    <property type="project" value="UniProtKB-EC"/>
</dbReference>
<dbReference type="InterPro" id="IPR000823">
    <property type="entry name" value="Peroxidase_pln"/>
</dbReference>
<dbReference type="EC" id="1.11.1.7" evidence="3"/>
<feature type="binding site" evidence="13">
    <location>
        <position position="244"/>
    </location>
    <ligand>
        <name>Ca(2+)</name>
        <dbReference type="ChEBI" id="CHEBI:29108"/>
        <label>2</label>
    </ligand>
</feature>
<organism evidence="20 21">
    <name type="scientific">Tetracentron sinense</name>
    <name type="common">Spur-leaf</name>
    <dbReference type="NCBI Taxonomy" id="13715"/>
    <lineage>
        <taxon>Eukaryota</taxon>
        <taxon>Viridiplantae</taxon>
        <taxon>Streptophyta</taxon>
        <taxon>Embryophyta</taxon>
        <taxon>Tracheophyta</taxon>
        <taxon>Spermatophyta</taxon>
        <taxon>Magnoliopsida</taxon>
        <taxon>Trochodendrales</taxon>
        <taxon>Trochodendraceae</taxon>
        <taxon>Tetracentron</taxon>
    </lineage>
</organism>
<dbReference type="CDD" id="cd00693">
    <property type="entry name" value="secretory_peroxidase"/>
    <property type="match status" value="1"/>
</dbReference>
<evidence type="ECO:0000256" key="17">
    <source>
        <dbReference type="SAM" id="SignalP"/>
    </source>
</evidence>
<evidence type="ECO:0000256" key="6">
    <source>
        <dbReference type="ARBA" id="ARBA00022723"/>
    </source>
</evidence>
<dbReference type="Pfam" id="PF03171">
    <property type="entry name" value="2OG-FeII_Oxy"/>
    <property type="match status" value="1"/>
</dbReference>
<protein>
    <recommendedName>
        <fullName evidence="3">peroxidase</fullName>
        <ecNumber evidence="3">1.11.1.7</ecNumber>
    </recommendedName>
</protein>
<keyword evidence="9 13" id="KW-0408">Iron</keyword>
<dbReference type="PROSITE" id="PS00435">
    <property type="entry name" value="PEROXIDASE_1"/>
    <property type="match status" value="1"/>
</dbReference>
<keyword evidence="17" id="KW-0732">Signal</keyword>
<sequence length="483" mass="53692">MATLKLLSVLFLQLVVVLFVSDLANGYGLQLGFYKKTCPNAEDIVRKTTAQYISRAPTLAAPLLRMHFHDCFVRVRSVLLNSTKNNQAEKVAPPNLSLRGFQVIDGVKSAVEKVCPGVVSCADILALVARDAVLMIKGPYWEVPTGRRDGRVSSANEALKNLPPPSANITQLKARFLGKGLSIKDLVVLSGGHTIGNSHCSSFSNRIYNFTGKGDTDPKLDSNYIVKLKSKCKPGDLTTIVEMDPGSFKTFDEDYYTLVAKRRGLFESDAALLDDSETKAYVKLQTATYGSTFLKDFSNSTIGEFATTVSDLAQRIAEILAENLGLKSTFFAENCLAGTCYLRMNRYPQCPISSEVFGLMPHTDSDFLTILHQDQVGGLQLVKDGRWITVKPNPKALIINIGYLFQAWSNGAYKSVEHRVTTNQQVERFSIAYFLCPSYDTLIQSCSEAPVYRKFSFREYRQQVQEDVHETTGYKVGLPRFLR</sequence>
<evidence type="ECO:0000256" key="2">
    <source>
        <dbReference type="ARBA" id="ARBA00006873"/>
    </source>
</evidence>
<evidence type="ECO:0000256" key="1">
    <source>
        <dbReference type="ARBA" id="ARBA00000189"/>
    </source>
</evidence>
<dbReference type="GO" id="GO:0006979">
    <property type="term" value="P:response to oxidative stress"/>
    <property type="evidence" value="ECO:0007669"/>
    <property type="project" value="InterPro"/>
</dbReference>
<dbReference type="InterPro" id="IPR002016">
    <property type="entry name" value="Haem_peroxidase"/>
</dbReference>
<gene>
    <name evidence="20" type="ORF">HHK36_005587</name>
</gene>
<feature type="signal peptide" evidence="17">
    <location>
        <begin position="1"/>
        <end position="26"/>
    </location>
</feature>
<feature type="disulfide bond" evidence="15">
    <location>
        <begin position="38"/>
        <end position="115"/>
    </location>
</feature>
<dbReference type="Gene3D" id="2.60.120.330">
    <property type="entry name" value="B-lactam Antibiotic, Isopenicillin N Synthase, Chain"/>
    <property type="match status" value="1"/>
</dbReference>
<dbReference type="Proteomes" id="UP000655225">
    <property type="component" value="Unassembled WGS sequence"/>
</dbReference>
<feature type="binding site" evidence="13">
    <location>
        <position position="77"/>
    </location>
    <ligand>
        <name>Ca(2+)</name>
        <dbReference type="ChEBI" id="CHEBI:29108"/>
        <label>1</label>
    </ligand>
</feature>
<feature type="domain" description="Plant heme peroxidase family profile" evidence="18">
    <location>
        <begin position="28"/>
        <end position="302"/>
    </location>
</feature>
<dbReference type="InterPro" id="IPR044861">
    <property type="entry name" value="IPNS-like_FE2OG_OXY"/>
</dbReference>
<dbReference type="SUPFAM" id="SSF48113">
    <property type="entry name" value="Heme-dependent peroxidases"/>
    <property type="match status" value="1"/>
</dbReference>
<feature type="binding site" evidence="13">
    <location>
        <position position="194"/>
    </location>
    <ligand>
        <name>Ca(2+)</name>
        <dbReference type="ChEBI" id="CHEBI:29108"/>
        <label>2</label>
    </ligand>
</feature>
<proteinExistence type="inferred from homology"/>
<comment type="cofactor">
    <cofactor evidence="13">
        <name>Ca(2+)</name>
        <dbReference type="ChEBI" id="CHEBI:29108"/>
    </cofactor>
    <text evidence="13">Binds 2 calcium ions per subunit.</text>
</comment>
<name>A0A834ZLQ1_TETSI</name>
<dbReference type="InterPro" id="IPR027443">
    <property type="entry name" value="IPNS-like_sf"/>
</dbReference>
<dbReference type="GO" id="GO:0042744">
    <property type="term" value="P:hydrogen peroxide catabolic process"/>
    <property type="evidence" value="ECO:0007669"/>
    <property type="project" value="InterPro"/>
</dbReference>
<dbReference type="InterPro" id="IPR019793">
    <property type="entry name" value="Peroxidases_heam-ligand_BS"/>
</dbReference>
<dbReference type="OrthoDB" id="288590at2759"/>
<dbReference type="InterPro" id="IPR010255">
    <property type="entry name" value="Haem_peroxidase_sf"/>
</dbReference>
<keyword evidence="5" id="KW-0349">Heme</keyword>
<dbReference type="InterPro" id="IPR033905">
    <property type="entry name" value="Secretory_peroxidase"/>
</dbReference>
<dbReference type="FunFam" id="1.10.520.10:FF:000001">
    <property type="entry name" value="Peroxidase"/>
    <property type="match status" value="1"/>
</dbReference>
<accession>A0A834ZLQ1</accession>
<dbReference type="GO" id="GO:0046872">
    <property type="term" value="F:metal ion binding"/>
    <property type="evidence" value="ECO:0007669"/>
    <property type="project" value="UniProtKB-KW"/>
</dbReference>
<evidence type="ECO:0000256" key="15">
    <source>
        <dbReference type="PIRSR" id="PIRSR600823-5"/>
    </source>
</evidence>
<keyword evidence="8 16" id="KW-0560">Oxidoreductase</keyword>
<keyword evidence="7 13" id="KW-0106">Calcium</keyword>
<feature type="binding site" evidence="12">
    <location>
        <position position="163"/>
    </location>
    <ligand>
        <name>substrate</name>
    </ligand>
</feature>
<feature type="binding site" evidence="13">
    <location>
        <position position="73"/>
    </location>
    <ligand>
        <name>Ca(2+)</name>
        <dbReference type="ChEBI" id="CHEBI:29108"/>
        <label>1</label>
    </ligand>
</feature>
<comment type="cofactor">
    <cofactor evidence="13">
        <name>heme b</name>
        <dbReference type="ChEBI" id="CHEBI:60344"/>
    </cofactor>
    <text evidence="13">Binds 1 heme b (iron(II)-protoporphyrin IX) group per subunit.</text>
</comment>
<dbReference type="PRINTS" id="PR00461">
    <property type="entry name" value="PLPEROXIDASE"/>
</dbReference>
<dbReference type="PROSITE" id="PS50873">
    <property type="entry name" value="PEROXIDASE_4"/>
    <property type="match status" value="1"/>
</dbReference>
<feature type="binding site" evidence="13">
    <location>
        <position position="252"/>
    </location>
    <ligand>
        <name>Ca(2+)</name>
        <dbReference type="ChEBI" id="CHEBI:29108"/>
        <label>2</label>
    </ligand>
</feature>
<keyword evidence="21" id="KW-1185">Reference proteome</keyword>
<dbReference type="PROSITE" id="PS00436">
    <property type="entry name" value="PEROXIDASE_2"/>
    <property type="match status" value="1"/>
</dbReference>
<evidence type="ECO:0000256" key="14">
    <source>
        <dbReference type="PIRSR" id="PIRSR600823-4"/>
    </source>
</evidence>
<feature type="binding site" description="axial binding residue" evidence="13">
    <location>
        <position position="193"/>
    </location>
    <ligand>
        <name>heme b</name>
        <dbReference type="ChEBI" id="CHEBI:60344"/>
    </ligand>
    <ligandPart>
        <name>Fe</name>
        <dbReference type="ChEBI" id="CHEBI:18248"/>
    </ligandPart>
</feature>
<evidence type="ECO:0000313" key="20">
    <source>
        <dbReference type="EMBL" id="KAF8409511.1"/>
    </source>
</evidence>
<keyword evidence="4" id="KW-0575">Peroxidase</keyword>
<feature type="chain" id="PRO_5032319450" description="peroxidase" evidence="17">
    <location>
        <begin position="27"/>
        <end position="483"/>
    </location>
</feature>
<evidence type="ECO:0000256" key="16">
    <source>
        <dbReference type="RuleBase" id="RU003682"/>
    </source>
</evidence>
<feature type="binding site" evidence="13">
    <location>
        <position position="70"/>
    </location>
    <ligand>
        <name>Ca(2+)</name>
        <dbReference type="ChEBI" id="CHEBI:29108"/>
        <label>1</label>
    </ligand>
</feature>
<feature type="disulfide bond" evidence="15">
    <location>
        <begin position="200"/>
        <end position="232"/>
    </location>
</feature>
<evidence type="ECO:0000256" key="5">
    <source>
        <dbReference type="ARBA" id="ARBA00022617"/>
    </source>
</evidence>
<evidence type="ECO:0000256" key="9">
    <source>
        <dbReference type="ARBA" id="ARBA00023004"/>
    </source>
</evidence>
<dbReference type="Gene3D" id="1.10.520.10">
    <property type="match status" value="1"/>
</dbReference>
<dbReference type="SUPFAM" id="SSF51197">
    <property type="entry name" value="Clavaminate synthase-like"/>
    <property type="match status" value="1"/>
</dbReference>
<keyword evidence="10 15" id="KW-1015">Disulfide bond</keyword>
<evidence type="ECO:0000256" key="3">
    <source>
        <dbReference type="ARBA" id="ARBA00012313"/>
    </source>
</evidence>
<dbReference type="GO" id="GO:0020037">
    <property type="term" value="F:heme binding"/>
    <property type="evidence" value="ECO:0007669"/>
    <property type="project" value="InterPro"/>
</dbReference>
<feature type="site" description="Transition state stabilizer" evidence="14">
    <location>
        <position position="65"/>
    </location>
</feature>
<evidence type="ECO:0000256" key="10">
    <source>
        <dbReference type="ARBA" id="ARBA00023157"/>
    </source>
</evidence>
<evidence type="ECO:0000256" key="12">
    <source>
        <dbReference type="PIRSR" id="PIRSR600823-2"/>
    </source>
</evidence>
<dbReference type="AlphaFoldDB" id="A0A834ZLQ1"/>
<evidence type="ECO:0000256" key="11">
    <source>
        <dbReference type="PIRSR" id="PIRSR600823-1"/>
    </source>
</evidence>
<evidence type="ECO:0000256" key="7">
    <source>
        <dbReference type="ARBA" id="ARBA00022837"/>
    </source>
</evidence>
<evidence type="ECO:0000256" key="13">
    <source>
        <dbReference type="PIRSR" id="PIRSR600823-3"/>
    </source>
</evidence>
<keyword evidence="6 13" id="KW-0479">Metal-binding</keyword>
<comment type="caution">
    <text evidence="20">The sequence shown here is derived from an EMBL/GenBank/DDBJ whole genome shotgun (WGS) entry which is preliminary data.</text>
</comment>
<evidence type="ECO:0000259" key="18">
    <source>
        <dbReference type="PROSITE" id="PS50873"/>
    </source>
</evidence>
<feature type="domain" description="Fe2OG dioxygenase" evidence="19">
    <location>
        <begin position="338"/>
        <end position="437"/>
    </location>
</feature>
<dbReference type="PROSITE" id="PS51471">
    <property type="entry name" value="FE2OG_OXY"/>
    <property type="match status" value="1"/>
</dbReference>
<evidence type="ECO:0000256" key="4">
    <source>
        <dbReference type="ARBA" id="ARBA00022559"/>
    </source>
</evidence>
<dbReference type="EMBL" id="JABCRI010000003">
    <property type="protein sequence ID" value="KAF8409511.1"/>
    <property type="molecule type" value="Genomic_DNA"/>
</dbReference>
<reference evidence="20 21" key="1">
    <citation type="submission" date="2020-04" db="EMBL/GenBank/DDBJ databases">
        <title>Plant Genome Project.</title>
        <authorList>
            <person name="Zhang R.-G."/>
        </authorList>
    </citation>
    <scope>NUCLEOTIDE SEQUENCE [LARGE SCALE GENOMIC DNA]</scope>
    <source>
        <strain evidence="20">YNK0</strain>
        <tissue evidence="20">Leaf</tissue>
    </source>
</reference>
<feature type="active site" description="Proton acceptor" evidence="11">
    <location>
        <position position="69"/>
    </location>
</feature>
<evidence type="ECO:0000259" key="19">
    <source>
        <dbReference type="PROSITE" id="PS51471"/>
    </source>
</evidence>
<feature type="binding site" evidence="13">
    <location>
        <position position="89"/>
    </location>
    <ligand>
        <name>Ca(2+)</name>
        <dbReference type="ChEBI" id="CHEBI:29108"/>
        <label>1</label>
    </ligand>
</feature>
<evidence type="ECO:0000256" key="8">
    <source>
        <dbReference type="ARBA" id="ARBA00023002"/>
    </source>
</evidence>
<dbReference type="Pfam" id="PF00141">
    <property type="entry name" value="peroxidase"/>
    <property type="match status" value="1"/>
</dbReference>
<dbReference type="InterPro" id="IPR005123">
    <property type="entry name" value="Oxoglu/Fe-dep_dioxygenase_dom"/>
</dbReference>